<evidence type="ECO:0000256" key="1">
    <source>
        <dbReference type="SAM" id="MobiDB-lite"/>
    </source>
</evidence>
<feature type="signal peptide" evidence="2">
    <location>
        <begin position="1"/>
        <end position="23"/>
    </location>
</feature>
<feature type="chain" id="PRO_5002256072" description="ASST-domain-containing protein" evidence="2">
    <location>
        <begin position="24"/>
        <end position="580"/>
    </location>
</feature>
<dbReference type="InterPro" id="IPR053143">
    <property type="entry name" value="Arylsulfate_ST"/>
</dbReference>
<reference evidence="3 4" key="1">
    <citation type="submission" date="2015-01" db="EMBL/GenBank/DDBJ databases">
        <title>The Genome Sequence of Rhinocladiella mackenzie CBS 650.93.</title>
        <authorList>
            <consortium name="The Broad Institute Genomics Platform"/>
            <person name="Cuomo C."/>
            <person name="de Hoog S."/>
            <person name="Gorbushina A."/>
            <person name="Stielow B."/>
            <person name="Teixiera M."/>
            <person name="Abouelleil A."/>
            <person name="Chapman S.B."/>
            <person name="Priest M."/>
            <person name="Young S.K."/>
            <person name="Wortman J."/>
            <person name="Nusbaum C."/>
            <person name="Birren B."/>
        </authorList>
    </citation>
    <scope>NUCLEOTIDE SEQUENCE [LARGE SCALE GENOMIC DNA]</scope>
    <source>
        <strain evidence="3 4">CBS 650.93</strain>
    </source>
</reference>
<feature type="compositionally biased region" description="Polar residues" evidence="1">
    <location>
        <begin position="541"/>
        <end position="553"/>
    </location>
</feature>
<dbReference type="AlphaFoldDB" id="A0A0D2JIL5"/>
<dbReference type="OrthoDB" id="5427350at2759"/>
<dbReference type="InterPro" id="IPR039535">
    <property type="entry name" value="ASST-like"/>
</dbReference>
<sequence length="580" mass="63583">MGLSLRLIASSFLAAWTLPGARGQGQAPIGTNGTGPLSQYKSRPDIYAPFLNISLFDEDAVTPGYIFLGPYQTFQEAIYIYDNRGNLVYSGFGSTGGGPSHNFHVCSVDGTDHLCFITGAQNDGYVRGYAVILDDSLTTRTSIHSQGGLANFDEHEFHVLDDGTSLFTLYQPEHYDLTDYDITAGQGWIMNNFFQHIELGTKRLLFEWSALDHVPLSESFVMPNSTEVSGTGFSSTSPWDYFHINAVDQNADGDYLVSARHTCTVYKVSGQDGHIIWRLGGATSDFSFAPGLNFSFQHDARFREENETTTIISLFDNASNGYNQTSRHSAGMLLKLDHTTGTVSLVQDFIAPDEMISASQGNIQLLGRNQDWRTSNVFLGWGSNAYISEYTPDGRMVQQGHFATTGSMNYRAFKYNLTTNPTDAPALYTYAHNTSAPTSYWMSWNGATKPAQWRIYASTSRTGPWTVVDTVDRNGFETHFTAPRYHAWSLVESLDADGNALKNNTRPIRTFVPSPELAALCDSLSCPTAESYDESSPPRPTQSGEAPATSSSVAVHIQRRGGMTGELGFAAMVGVGAMLV</sequence>
<keyword evidence="4" id="KW-1185">Reference proteome</keyword>
<dbReference type="PANTHER" id="PTHR35340:SF9">
    <property type="entry name" value="ASST-DOMAIN-CONTAINING PROTEIN"/>
    <property type="match status" value="1"/>
</dbReference>
<dbReference type="HOGENOM" id="CLU_018249_1_0_1"/>
<dbReference type="RefSeq" id="XP_013276416.1">
    <property type="nucleotide sequence ID" value="XM_013420962.1"/>
</dbReference>
<dbReference type="Proteomes" id="UP000053617">
    <property type="component" value="Unassembled WGS sequence"/>
</dbReference>
<dbReference type="PANTHER" id="PTHR35340">
    <property type="entry name" value="PQQ ENZYME REPEAT PROTEIN-RELATED"/>
    <property type="match status" value="1"/>
</dbReference>
<evidence type="ECO:0000313" key="4">
    <source>
        <dbReference type="Proteomes" id="UP000053617"/>
    </source>
</evidence>
<keyword evidence="2" id="KW-0732">Signal</keyword>
<protein>
    <recommendedName>
        <fullName evidence="5">ASST-domain-containing protein</fullName>
    </recommendedName>
</protein>
<evidence type="ECO:0008006" key="5">
    <source>
        <dbReference type="Google" id="ProtNLM"/>
    </source>
</evidence>
<dbReference type="STRING" id="1442369.A0A0D2JIL5"/>
<evidence type="ECO:0000313" key="3">
    <source>
        <dbReference type="EMBL" id="KIX09280.1"/>
    </source>
</evidence>
<accession>A0A0D2JIL5</accession>
<name>A0A0D2JIL5_9EURO</name>
<dbReference type="GeneID" id="25288430"/>
<gene>
    <name evidence="3" type="ORF">Z518_00359</name>
</gene>
<dbReference type="VEuPathDB" id="FungiDB:Z518_00359"/>
<dbReference type="EMBL" id="KN847475">
    <property type="protein sequence ID" value="KIX09280.1"/>
    <property type="molecule type" value="Genomic_DNA"/>
</dbReference>
<evidence type="ECO:0000256" key="2">
    <source>
        <dbReference type="SAM" id="SignalP"/>
    </source>
</evidence>
<proteinExistence type="predicted"/>
<dbReference type="Pfam" id="PF14269">
    <property type="entry name" value="Arylsulfotran_2"/>
    <property type="match status" value="1"/>
</dbReference>
<feature type="region of interest" description="Disordered" evidence="1">
    <location>
        <begin position="529"/>
        <end position="553"/>
    </location>
</feature>
<organism evidence="3 4">
    <name type="scientific">Rhinocladiella mackenziei CBS 650.93</name>
    <dbReference type="NCBI Taxonomy" id="1442369"/>
    <lineage>
        <taxon>Eukaryota</taxon>
        <taxon>Fungi</taxon>
        <taxon>Dikarya</taxon>
        <taxon>Ascomycota</taxon>
        <taxon>Pezizomycotina</taxon>
        <taxon>Eurotiomycetes</taxon>
        <taxon>Chaetothyriomycetidae</taxon>
        <taxon>Chaetothyriales</taxon>
        <taxon>Herpotrichiellaceae</taxon>
        <taxon>Rhinocladiella</taxon>
    </lineage>
</organism>